<protein>
    <submittedName>
        <fullName evidence="2">Uncharacterized protein</fullName>
    </submittedName>
</protein>
<dbReference type="Proteomes" id="UP000596083">
    <property type="component" value="Chromosome"/>
</dbReference>
<proteinExistence type="predicted"/>
<keyword evidence="1" id="KW-1133">Transmembrane helix</keyword>
<keyword evidence="1" id="KW-0472">Membrane</keyword>
<name>A0A7T7HHM7_9HYPH</name>
<sequence>MMNALMGPTARIALRYGAGALFGLAVGKELASDPDVVAVVSAVLSVVIGVATERVYKLAKRNGWKL</sequence>
<accession>A0A7T7HHM7</accession>
<evidence type="ECO:0000313" key="2">
    <source>
        <dbReference type="EMBL" id="QQM29278.1"/>
    </source>
</evidence>
<dbReference type="EMBL" id="CP066786">
    <property type="protein sequence ID" value="QQM29278.1"/>
    <property type="molecule type" value="Genomic_DNA"/>
</dbReference>
<evidence type="ECO:0000256" key="1">
    <source>
        <dbReference type="SAM" id="Phobius"/>
    </source>
</evidence>
<keyword evidence="1" id="KW-0812">Transmembrane</keyword>
<gene>
    <name evidence="2" type="ORF">JET14_13170</name>
</gene>
<organism evidence="2 3">
    <name type="scientific">Martelella lutilitoris</name>
    <dbReference type="NCBI Taxonomy" id="2583532"/>
    <lineage>
        <taxon>Bacteria</taxon>
        <taxon>Pseudomonadati</taxon>
        <taxon>Pseudomonadota</taxon>
        <taxon>Alphaproteobacteria</taxon>
        <taxon>Hyphomicrobiales</taxon>
        <taxon>Aurantimonadaceae</taxon>
        <taxon>Martelella</taxon>
    </lineage>
</organism>
<dbReference type="KEGG" id="mlut:JET14_13170"/>
<evidence type="ECO:0000313" key="3">
    <source>
        <dbReference type="Proteomes" id="UP000596083"/>
    </source>
</evidence>
<feature type="transmembrane region" description="Helical" evidence="1">
    <location>
        <begin position="37"/>
        <end position="56"/>
    </location>
</feature>
<reference evidence="2 3" key="1">
    <citation type="submission" date="2020-12" db="EMBL/GenBank/DDBJ databases">
        <authorList>
            <person name="Zheng R.K."/>
            <person name="Sun C.M."/>
        </authorList>
    </citation>
    <scope>NUCLEOTIDE SEQUENCE [LARGE SCALE GENOMIC DNA]</scope>
    <source>
        <strain evidence="2 3">ZRK001</strain>
    </source>
</reference>
<dbReference type="AlphaFoldDB" id="A0A7T7HHM7"/>
<dbReference type="RefSeq" id="WP_200334096.1">
    <property type="nucleotide sequence ID" value="NZ_CP066786.1"/>
</dbReference>